<keyword evidence="1" id="KW-0175">Coiled coil</keyword>
<proteinExistence type="predicted"/>
<evidence type="ECO:0000256" key="1">
    <source>
        <dbReference type="SAM" id="Coils"/>
    </source>
</evidence>
<dbReference type="EMBL" id="MN740049">
    <property type="protein sequence ID" value="QHT85883.1"/>
    <property type="molecule type" value="Genomic_DNA"/>
</dbReference>
<protein>
    <submittedName>
        <fullName evidence="3">Uncharacterized protein</fullName>
    </submittedName>
</protein>
<name>A0A6C0I173_9ZZZZ</name>
<evidence type="ECO:0000313" key="3">
    <source>
        <dbReference type="EMBL" id="QHT85883.1"/>
    </source>
</evidence>
<feature type="transmembrane region" description="Helical" evidence="2">
    <location>
        <begin position="45"/>
        <end position="63"/>
    </location>
</feature>
<sequence>MQNQIIPTKKIGGNAFGKKILGSKVIANIVNYVNNNIQAMNQSKIFAGIMIIILNIASKFIIIELPKTVESYLKFTFSRDLLVFAIAWMGTRDIYIALGIVCIFIFVVDFLCNEKSALCILPETFVDSHVEKLNEMNNSITEQDLQNIKNLAKKIEKDYVNLHDENVPEEKEKKAEEISLQNPEMEFFQMK</sequence>
<feature type="transmembrane region" description="Helical" evidence="2">
    <location>
        <begin position="83"/>
        <end position="108"/>
    </location>
</feature>
<dbReference type="AlphaFoldDB" id="A0A6C0I173"/>
<organism evidence="3">
    <name type="scientific">viral metagenome</name>
    <dbReference type="NCBI Taxonomy" id="1070528"/>
    <lineage>
        <taxon>unclassified sequences</taxon>
        <taxon>metagenomes</taxon>
        <taxon>organismal metagenomes</taxon>
    </lineage>
</organism>
<keyword evidence="2" id="KW-1133">Transmembrane helix</keyword>
<feature type="coiled-coil region" evidence="1">
    <location>
        <begin position="138"/>
        <end position="165"/>
    </location>
</feature>
<keyword evidence="2" id="KW-0812">Transmembrane</keyword>
<evidence type="ECO:0000256" key="2">
    <source>
        <dbReference type="SAM" id="Phobius"/>
    </source>
</evidence>
<reference evidence="3" key="1">
    <citation type="journal article" date="2020" name="Nature">
        <title>Giant virus diversity and host interactions through global metagenomics.</title>
        <authorList>
            <person name="Schulz F."/>
            <person name="Roux S."/>
            <person name="Paez-Espino D."/>
            <person name="Jungbluth S."/>
            <person name="Walsh D.A."/>
            <person name="Denef V.J."/>
            <person name="McMahon K.D."/>
            <person name="Konstantinidis K.T."/>
            <person name="Eloe-Fadrosh E.A."/>
            <person name="Kyrpides N.C."/>
            <person name="Woyke T."/>
        </authorList>
    </citation>
    <scope>NUCLEOTIDE SEQUENCE</scope>
    <source>
        <strain evidence="3">GVMAG-M-3300023184-182</strain>
    </source>
</reference>
<accession>A0A6C0I173</accession>
<keyword evidence="2" id="KW-0472">Membrane</keyword>